<dbReference type="InterPro" id="IPR042277">
    <property type="entry name" value="IST1-like"/>
</dbReference>
<dbReference type="PANTHER" id="PTHR12161">
    <property type="entry name" value="IST1 FAMILY MEMBER"/>
    <property type="match status" value="1"/>
</dbReference>
<dbReference type="GO" id="GO:0015031">
    <property type="term" value="P:protein transport"/>
    <property type="evidence" value="ECO:0007669"/>
    <property type="project" value="InterPro"/>
</dbReference>
<dbReference type="Pfam" id="PF03398">
    <property type="entry name" value="Ist1"/>
    <property type="match status" value="1"/>
</dbReference>
<dbReference type="PANTHER" id="PTHR12161:SF5">
    <property type="entry name" value="IST1 HOMOLOG"/>
    <property type="match status" value="1"/>
</dbReference>
<keyword evidence="4" id="KW-1185">Reference proteome</keyword>
<dbReference type="EMBL" id="KZ819322">
    <property type="protein sequence ID" value="PWN23184.1"/>
    <property type="molecule type" value="Genomic_DNA"/>
</dbReference>
<gene>
    <name evidence="3" type="ORF">BCV69DRAFT_297132</name>
</gene>
<dbReference type="InterPro" id="IPR005061">
    <property type="entry name" value="Ist1"/>
</dbReference>
<feature type="region of interest" description="Disordered" evidence="2">
    <location>
        <begin position="226"/>
        <end position="273"/>
    </location>
</feature>
<evidence type="ECO:0000313" key="4">
    <source>
        <dbReference type="Proteomes" id="UP000245942"/>
    </source>
</evidence>
<accession>A0A316UE86</accession>
<sequence length="285" mass="31030">MPAFNLSRTKVQLKLAVERTKMLQSKKEAIAKKDRRDIANLVERGKLETARIKTEGIIAEDIHIELLEILELYCETLLARFALLDLLGKEPEPSIAEACAAIIHAAPRVELRELHVLREMLISRYGREYAEAATENKGGSVVSTRITSRMAAQTPGEELVDMYISEICKAYDVPFTSPHLKKEEAEVAEVEGETSSTPQPAAVPVIDAKAAAATHSDAQHNVELGNAVAKDGGKSDGEPKKTLASKKATEEVDAAKKKDEEKSANGGGGNAYNDLEARFAALKRK</sequence>
<dbReference type="FunFam" id="1.20.1260.60:FF:000002">
    <property type="entry name" value="Vacuolar protein sorting-associated protein IST1"/>
    <property type="match status" value="1"/>
</dbReference>
<dbReference type="AlphaFoldDB" id="A0A316UE86"/>
<dbReference type="OrthoDB" id="29853at2759"/>
<evidence type="ECO:0000256" key="2">
    <source>
        <dbReference type="SAM" id="MobiDB-lite"/>
    </source>
</evidence>
<proteinExistence type="inferred from homology"/>
<evidence type="ECO:0000313" key="3">
    <source>
        <dbReference type="EMBL" id="PWN23184.1"/>
    </source>
</evidence>
<dbReference type="Gene3D" id="1.20.1260.60">
    <property type="entry name" value="Vacuolar protein sorting-associated protein Ist1"/>
    <property type="match status" value="1"/>
</dbReference>
<dbReference type="Proteomes" id="UP000245942">
    <property type="component" value="Unassembled WGS sequence"/>
</dbReference>
<name>A0A316UE86_9BASI</name>
<organism evidence="3 4">
    <name type="scientific">Pseudomicrostroma glucosiphilum</name>
    <dbReference type="NCBI Taxonomy" id="1684307"/>
    <lineage>
        <taxon>Eukaryota</taxon>
        <taxon>Fungi</taxon>
        <taxon>Dikarya</taxon>
        <taxon>Basidiomycota</taxon>
        <taxon>Ustilaginomycotina</taxon>
        <taxon>Exobasidiomycetes</taxon>
        <taxon>Microstromatales</taxon>
        <taxon>Microstromatales incertae sedis</taxon>
        <taxon>Pseudomicrostroma</taxon>
    </lineage>
</organism>
<protein>
    <submittedName>
        <fullName evidence="3">DUF292-domain-containing protein</fullName>
    </submittedName>
</protein>
<feature type="compositionally biased region" description="Basic and acidic residues" evidence="2">
    <location>
        <begin position="231"/>
        <end position="263"/>
    </location>
</feature>
<evidence type="ECO:0000256" key="1">
    <source>
        <dbReference type="ARBA" id="ARBA00005536"/>
    </source>
</evidence>
<dbReference type="RefSeq" id="XP_025350344.1">
    <property type="nucleotide sequence ID" value="XM_025494085.1"/>
</dbReference>
<dbReference type="STRING" id="1684307.A0A316UE86"/>
<dbReference type="GeneID" id="37015819"/>
<reference evidence="3 4" key="1">
    <citation type="journal article" date="2018" name="Mol. Biol. Evol.">
        <title>Broad Genomic Sampling Reveals a Smut Pathogenic Ancestry of the Fungal Clade Ustilaginomycotina.</title>
        <authorList>
            <person name="Kijpornyongpan T."/>
            <person name="Mondo S.J."/>
            <person name="Barry K."/>
            <person name="Sandor L."/>
            <person name="Lee J."/>
            <person name="Lipzen A."/>
            <person name="Pangilinan J."/>
            <person name="LaButti K."/>
            <person name="Hainaut M."/>
            <person name="Henrissat B."/>
            <person name="Grigoriev I.V."/>
            <person name="Spatafora J.W."/>
            <person name="Aime M.C."/>
        </authorList>
    </citation>
    <scope>NUCLEOTIDE SEQUENCE [LARGE SCALE GENOMIC DNA]</scope>
    <source>
        <strain evidence="3 4">MCA 4718</strain>
    </source>
</reference>
<comment type="similarity">
    <text evidence="1">Belongs to the IST1 family.</text>
</comment>